<evidence type="ECO:0000313" key="8">
    <source>
        <dbReference type="EMBL" id="TMI77939.1"/>
    </source>
</evidence>
<organism evidence="8 9">
    <name type="scientific">Candidatus Segetimicrobium genomatis</name>
    <dbReference type="NCBI Taxonomy" id="2569760"/>
    <lineage>
        <taxon>Bacteria</taxon>
        <taxon>Bacillati</taxon>
        <taxon>Candidatus Sysuimicrobiota</taxon>
        <taxon>Candidatus Sysuimicrobiia</taxon>
        <taxon>Candidatus Sysuimicrobiales</taxon>
        <taxon>Candidatus Segetimicrobiaceae</taxon>
        <taxon>Candidatus Segetimicrobium</taxon>
    </lineage>
</organism>
<protein>
    <recommendedName>
        <fullName evidence="2 5">Cell shape-determining protein MreC</fullName>
    </recommendedName>
    <alternativeName>
        <fullName evidence="4 5">Cell shape protein MreC</fullName>
    </alternativeName>
</protein>
<keyword evidence="6" id="KW-0175">Coiled coil</keyword>
<dbReference type="InterPro" id="IPR042175">
    <property type="entry name" value="Cell/Rod_MreC_2"/>
</dbReference>
<evidence type="ECO:0000256" key="1">
    <source>
        <dbReference type="ARBA" id="ARBA00009369"/>
    </source>
</evidence>
<dbReference type="Gene3D" id="2.40.10.350">
    <property type="entry name" value="Rod shape-determining protein MreC, domain 2"/>
    <property type="match status" value="1"/>
</dbReference>
<comment type="caution">
    <text evidence="8">The sequence shown here is derived from an EMBL/GenBank/DDBJ whole genome shotgun (WGS) entry which is preliminary data.</text>
</comment>
<accession>A0A537J303</accession>
<comment type="function">
    <text evidence="5">Involved in formation and maintenance of cell shape.</text>
</comment>
<dbReference type="Gene3D" id="2.40.10.340">
    <property type="entry name" value="Rod shape-determining protein MreC, domain 1"/>
    <property type="match status" value="1"/>
</dbReference>
<dbReference type="EMBL" id="VBAN01000465">
    <property type="protein sequence ID" value="TMI77939.1"/>
    <property type="molecule type" value="Genomic_DNA"/>
</dbReference>
<evidence type="ECO:0000256" key="3">
    <source>
        <dbReference type="ARBA" id="ARBA00022960"/>
    </source>
</evidence>
<dbReference type="AlphaFoldDB" id="A0A537J303"/>
<dbReference type="Pfam" id="PF04085">
    <property type="entry name" value="MreC"/>
    <property type="match status" value="1"/>
</dbReference>
<evidence type="ECO:0000256" key="6">
    <source>
        <dbReference type="SAM" id="Coils"/>
    </source>
</evidence>
<evidence type="ECO:0000256" key="2">
    <source>
        <dbReference type="ARBA" id="ARBA00013855"/>
    </source>
</evidence>
<evidence type="ECO:0000256" key="4">
    <source>
        <dbReference type="ARBA" id="ARBA00032089"/>
    </source>
</evidence>
<dbReference type="InterPro" id="IPR042177">
    <property type="entry name" value="Cell/Rod_1"/>
</dbReference>
<evidence type="ECO:0000259" key="7">
    <source>
        <dbReference type="Pfam" id="PF04085"/>
    </source>
</evidence>
<comment type="similarity">
    <text evidence="1 5">Belongs to the MreC family.</text>
</comment>
<dbReference type="InterPro" id="IPR055342">
    <property type="entry name" value="MreC_beta-barrel_core"/>
</dbReference>
<sequence length="278" mass="30146">MLLDAVGRRRRFVVFVVLCILSLGVLTDQVRAPDKRRAGWLAFAAEGVLTPLTAGLSRIGDKVGAARAMLTEIGTLHGENARLRIEVARLRAENAQLQEASKEALRLRSLLAFKQQPYHTISGRVIGRDPSHWFSTVLIDRGAADGIRRNDPVVTSEGLVGRVIEAAGSWARVLLLLDPRSAAAVRVGQSRDAGVAEGQGQPMLRVRYLSRDSDIRPGDQVVTAGLGEIYPRGLPVGTVVSVSRTDADLFQEALVRPDADLRHLEEMLVLVSAGQVAR</sequence>
<dbReference type="NCBIfam" id="TIGR00219">
    <property type="entry name" value="mreC"/>
    <property type="match status" value="1"/>
</dbReference>
<feature type="coiled-coil region" evidence="6">
    <location>
        <begin position="80"/>
        <end position="110"/>
    </location>
</feature>
<dbReference type="GO" id="GO:0005886">
    <property type="term" value="C:plasma membrane"/>
    <property type="evidence" value="ECO:0007669"/>
    <property type="project" value="TreeGrafter"/>
</dbReference>
<dbReference type="InterPro" id="IPR007221">
    <property type="entry name" value="MreC"/>
</dbReference>
<name>A0A537J303_9BACT</name>
<gene>
    <name evidence="8" type="primary">mreC</name>
    <name evidence="8" type="ORF">E6H03_12975</name>
</gene>
<feature type="domain" description="Rod shape-determining protein MreC beta-barrel core" evidence="7">
    <location>
        <begin position="125"/>
        <end position="270"/>
    </location>
</feature>
<dbReference type="Proteomes" id="UP000318093">
    <property type="component" value="Unassembled WGS sequence"/>
</dbReference>
<dbReference type="GO" id="GO:0008360">
    <property type="term" value="P:regulation of cell shape"/>
    <property type="evidence" value="ECO:0007669"/>
    <property type="project" value="UniProtKB-KW"/>
</dbReference>
<dbReference type="PANTHER" id="PTHR34138:SF1">
    <property type="entry name" value="CELL SHAPE-DETERMINING PROTEIN MREC"/>
    <property type="match status" value="1"/>
</dbReference>
<keyword evidence="3 5" id="KW-0133">Cell shape</keyword>
<reference evidence="8 9" key="1">
    <citation type="journal article" date="2019" name="Nat. Microbiol.">
        <title>Mediterranean grassland soil C-N compound turnover is dependent on rainfall and depth, and is mediated by genomically divergent microorganisms.</title>
        <authorList>
            <person name="Diamond S."/>
            <person name="Andeer P.F."/>
            <person name="Li Z."/>
            <person name="Crits-Christoph A."/>
            <person name="Burstein D."/>
            <person name="Anantharaman K."/>
            <person name="Lane K.R."/>
            <person name="Thomas B.C."/>
            <person name="Pan C."/>
            <person name="Northen T.R."/>
            <person name="Banfield J.F."/>
        </authorList>
    </citation>
    <scope>NUCLEOTIDE SEQUENCE [LARGE SCALE GENOMIC DNA]</scope>
    <source>
        <strain evidence="8">NP_6</strain>
    </source>
</reference>
<dbReference type="PIRSF" id="PIRSF038471">
    <property type="entry name" value="MreC"/>
    <property type="match status" value="1"/>
</dbReference>
<dbReference type="PANTHER" id="PTHR34138">
    <property type="entry name" value="CELL SHAPE-DETERMINING PROTEIN MREC"/>
    <property type="match status" value="1"/>
</dbReference>
<evidence type="ECO:0000256" key="5">
    <source>
        <dbReference type="PIRNR" id="PIRNR038471"/>
    </source>
</evidence>
<evidence type="ECO:0000313" key="9">
    <source>
        <dbReference type="Proteomes" id="UP000318093"/>
    </source>
</evidence>
<proteinExistence type="inferred from homology"/>